<accession>A0A1Y2BSG8</accession>
<dbReference type="AlphaFoldDB" id="A0A1Y2BSG8"/>
<protein>
    <submittedName>
        <fullName evidence="1">Uncharacterized protein</fullName>
    </submittedName>
</protein>
<organism evidence="1 2">
    <name type="scientific">Leucosporidium creatinivorum</name>
    <dbReference type="NCBI Taxonomy" id="106004"/>
    <lineage>
        <taxon>Eukaryota</taxon>
        <taxon>Fungi</taxon>
        <taxon>Dikarya</taxon>
        <taxon>Basidiomycota</taxon>
        <taxon>Pucciniomycotina</taxon>
        <taxon>Microbotryomycetes</taxon>
        <taxon>Leucosporidiales</taxon>
        <taxon>Leucosporidium</taxon>
    </lineage>
</organism>
<dbReference type="EMBL" id="MCGR01000162">
    <property type="protein sequence ID" value="ORY37702.1"/>
    <property type="molecule type" value="Genomic_DNA"/>
</dbReference>
<evidence type="ECO:0000313" key="2">
    <source>
        <dbReference type="Proteomes" id="UP000193467"/>
    </source>
</evidence>
<reference evidence="1 2" key="1">
    <citation type="submission" date="2016-07" db="EMBL/GenBank/DDBJ databases">
        <title>Pervasive Adenine N6-methylation of Active Genes in Fungi.</title>
        <authorList>
            <consortium name="DOE Joint Genome Institute"/>
            <person name="Mondo S.J."/>
            <person name="Dannebaum R.O."/>
            <person name="Kuo R.C."/>
            <person name="Labutti K."/>
            <person name="Haridas S."/>
            <person name="Kuo A."/>
            <person name="Salamov A."/>
            <person name="Ahrendt S.R."/>
            <person name="Lipzen A."/>
            <person name="Sullivan W."/>
            <person name="Andreopoulos W.B."/>
            <person name="Clum A."/>
            <person name="Lindquist E."/>
            <person name="Daum C."/>
            <person name="Ramamoorthy G.K."/>
            <person name="Gryganskyi A."/>
            <person name="Culley D."/>
            <person name="Magnuson J.K."/>
            <person name="James T.Y."/>
            <person name="O'Malley M.A."/>
            <person name="Stajich J.E."/>
            <person name="Spatafora J.W."/>
            <person name="Visel A."/>
            <person name="Grigoriev I.V."/>
        </authorList>
    </citation>
    <scope>NUCLEOTIDE SEQUENCE [LARGE SCALE GENOMIC DNA]</scope>
    <source>
        <strain evidence="1 2">62-1032</strain>
    </source>
</reference>
<comment type="caution">
    <text evidence="1">The sequence shown here is derived from an EMBL/GenBank/DDBJ whole genome shotgun (WGS) entry which is preliminary data.</text>
</comment>
<gene>
    <name evidence="1" type="ORF">BCR35DRAFT_336595</name>
</gene>
<evidence type="ECO:0000313" key="1">
    <source>
        <dbReference type="EMBL" id="ORY37702.1"/>
    </source>
</evidence>
<keyword evidence="2" id="KW-1185">Reference proteome</keyword>
<sequence length="413" mass="46769">MPITEHEAAAWVGPNSANELVPLPAERLTFATMRHVLDFSTAVIRCFVYGGATPPIRVFWDRIRSSADLLACCHKVIERDSSKRRVCDEAISQSRVAVGGKKDEESFWRTFGDLREVPVDAQWRYPFMKLMYDEKLGADIHAYVVEAVRIMMTYGSSRKSFIPLLWAGLRDWEISSAWTRGKVLLAARSYREAVERGKQQHSDKKTNDLLVMPITEQEAASWSGAATADHLSGLPRPRISRDIGLSMLSFRDQVIHCFYGGPNPPLFAFPEHQRTAEQLQLWCFSSLERDEKKRVGIETGARQSFIHGDRGHDEGFLRTLGHRSDITGTNVPFLRVMFDDSLSAQMHAYVAESVRWMLTYGKGHASFIPILWAGLRDWETSSAWTRGKVLLLAIKYRQIITQGVESLSPTPLP</sequence>
<dbReference type="InParanoid" id="A0A1Y2BSG8"/>
<dbReference type="Proteomes" id="UP000193467">
    <property type="component" value="Unassembled WGS sequence"/>
</dbReference>
<dbReference type="OrthoDB" id="6287725at2759"/>
<name>A0A1Y2BSG8_9BASI</name>
<proteinExistence type="predicted"/>